<evidence type="ECO:0000256" key="1">
    <source>
        <dbReference type="ARBA" id="ARBA00023004"/>
    </source>
</evidence>
<gene>
    <name evidence="3" type="ORF">E0489_08955</name>
</gene>
<feature type="domain" description="Ferrous iron transporter FeoA-like" evidence="2">
    <location>
        <begin position="2"/>
        <end position="71"/>
    </location>
</feature>
<dbReference type="Proteomes" id="UP000297244">
    <property type="component" value="Unassembled WGS sequence"/>
</dbReference>
<dbReference type="EMBL" id="SKBL01000014">
    <property type="protein sequence ID" value="TFU15684.1"/>
    <property type="molecule type" value="Genomic_DNA"/>
</dbReference>
<accession>A0ABY2K5D5</accession>
<dbReference type="RefSeq" id="WP_135343628.1">
    <property type="nucleotide sequence ID" value="NZ_JAKEDU010000002.1"/>
</dbReference>
<comment type="caution">
    <text evidence="3">The sequence shown here is derived from an EMBL/GenBank/DDBJ whole genome shotgun (WGS) entry which is preliminary data.</text>
</comment>
<protein>
    <submittedName>
        <fullName evidence="3">Ferrous iron transport protein A</fullName>
    </submittedName>
</protein>
<dbReference type="Pfam" id="PF04023">
    <property type="entry name" value="FeoA"/>
    <property type="match status" value="1"/>
</dbReference>
<reference evidence="3 4" key="1">
    <citation type="submission" date="2019-03" db="EMBL/GenBank/DDBJ databases">
        <title>Thermus tengchongensis species for the arsenic transformation mechanism.</title>
        <authorList>
            <person name="Yuan G.C."/>
        </authorList>
    </citation>
    <scope>NUCLEOTIDE SEQUENCE [LARGE SCALE GENOMIC DNA]</scope>
    <source>
        <strain evidence="3 4">15Y</strain>
    </source>
</reference>
<keyword evidence="4" id="KW-1185">Reference proteome</keyword>
<name>A0ABY2K5D5_9DEIN</name>
<dbReference type="SMART" id="SM00899">
    <property type="entry name" value="FeoA"/>
    <property type="match status" value="1"/>
</dbReference>
<dbReference type="InterPro" id="IPR038157">
    <property type="entry name" value="FeoA_core_dom"/>
</dbReference>
<dbReference type="SUPFAM" id="SSF50037">
    <property type="entry name" value="C-terminal domain of transcriptional repressors"/>
    <property type="match status" value="1"/>
</dbReference>
<organism evidence="3 4">
    <name type="scientific">Thermus tengchongensis</name>
    <dbReference type="NCBI Taxonomy" id="1214928"/>
    <lineage>
        <taxon>Bacteria</taxon>
        <taxon>Thermotogati</taxon>
        <taxon>Deinococcota</taxon>
        <taxon>Deinococci</taxon>
        <taxon>Thermales</taxon>
        <taxon>Thermaceae</taxon>
        <taxon>Thermus</taxon>
    </lineage>
</organism>
<dbReference type="PANTHER" id="PTHR42954:SF2">
    <property type="entry name" value="FE(2+) TRANSPORT PROTEIN A"/>
    <property type="match status" value="1"/>
</dbReference>
<sequence length="87" mass="9437">MLSLAQLSPGHRARILQIPPEKKRLLALGLRPGAVVEILLKAPLGDPLEVRAGEAYLLVRRAEAKGILVEALSVAEPHELPPVRPTR</sequence>
<dbReference type="InterPro" id="IPR008988">
    <property type="entry name" value="Transcriptional_repressor_C"/>
</dbReference>
<dbReference type="PANTHER" id="PTHR42954">
    <property type="entry name" value="FE(2+) TRANSPORT PROTEIN A"/>
    <property type="match status" value="1"/>
</dbReference>
<proteinExistence type="predicted"/>
<dbReference type="Gene3D" id="2.30.30.90">
    <property type="match status" value="1"/>
</dbReference>
<evidence type="ECO:0000313" key="4">
    <source>
        <dbReference type="Proteomes" id="UP000297244"/>
    </source>
</evidence>
<evidence type="ECO:0000313" key="3">
    <source>
        <dbReference type="EMBL" id="TFU15684.1"/>
    </source>
</evidence>
<dbReference type="InterPro" id="IPR052713">
    <property type="entry name" value="FeoA"/>
</dbReference>
<evidence type="ECO:0000259" key="2">
    <source>
        <dbReference type="SMART" id="SM00899"/>
    </source>
</evidence>
<keyword evidence="1" id="KW-0408">Iron</keyword>
<dbReference type="InterPro" id="IPR007167">
    <property type="entry name" value="Fe-transptr_FeoA-like"/>
</dbReference>